<feature type="transmembrane region" description="Helical" evidence="1">
    <location>
        <begin position="146"/>
        <end position="168"/>
    </location>
</feature>
<keyword evidence="3" id="KW-0808">Transferase</keyword>
<protein>
    <submittedName>
        <fullName evidence="3">Glycosyl transferase</fullName>
    </submittedName>
</protein>
<dbReference type="InterPro" id="IPR058718">
    <property type="entry name" value="Agl6_TM_C"/>
</dbReference>
<feature type="domain" description="Low-salt glycan biosynthesis hexosyltransferase Agl6 C-terminal transmembrane region" evidence="2">
    <location>
        <begin position="160"/>
        <end position="253"/>
    </location>
</feature>
<name>A0A2U3L440_9BACT</name>
<keyword evidence="1" id="KW-0812">Transmembrane</keyword>
<organism evidence="3 4">
    <name type="scientific">Candidatus Sulfotelmatobacter kueseliae</name>
    <dbReference type="NCBI Taxonomy" id="2042962"/>
    <lineage>
        <taxon>Bacteria</taxon>
        <taxon>Pseudomonadati</taxon>
        <taxon>Acidobacteriota</taxon>
        <taxon>Terriglobia</taxon>
        <taxon>Terriglobales</taxon>
        <taxon>Candidatus Korobacteraceae</taxon>
        <taxon>Candidatus Sulfotelmatobacter</taxon>
    </lineage>
</organism>
<feature type="transmembrane region" description="Helical" evidence="1">
    <location>
        <begin position="189"/>
        <end position="213"/>
    </location>
</feature>
<evidence type="ECO:0000313" key="3">
    <source>
        <dbReference type="EMBL" id="SPF46620.1"/>
    </source>
</evidence>
<dbReference type="EMBL" id="OMOD01000163">
    <property type="protein sequence ID" value="SPF46620.1"/>
    <property type="molecule type" value="Genomic_DNA"/>
</dbReference>
<dbReference type="OrthoDB" id="9810303at2"/>
<dbReference type="Pfam" id="PF26629">
    <property type="entry name" value="GT2_TM_C"/>
    <property type="match status" value="1"/>
</dbReference>
<feature type="transmembrane region" description="Helical" evidence="1">
    <location>
        <begin position="106"/>
        <end position="126"/>
    </location>
</feature>
<evidence type="ECO:0000259" key="2">
    <source>
        <dbReference type="Pfam" id="PF26629"/>
    </source>
</evidence>
<evidence type="ECO:0000313" key="4">
    <source>
        <dbReference type="Proteomes" id="UP000238701"/>
    </source>
</evidence>
<dbReference type="AlphaFoldDB" id="A0A2U3L440"/>
<dbReference type="GO" id="GO:0016740">
    <property type="term" value="F:transferase activity"/>
    <property type="evidence" value="ECO:0007669"/>
    <property type="project" value="UniProtKB-KW"/>
</dbReference>
<feature type="transmembrane region" description="Helical" evidence="1">
    <location>
        <begin position="233"/>
        <end position="254"/>
    </location>
</feature>
<keyword evidence="1" id="KW-1133">Transmembrane helix</keyword>
<proteinExistence type="predicted"/>
<evidence type="ECO:0000256" key="1">
    <source>
        <dbReference type="SAM" id="Phobius"/>
    </source>
</evidence>
<sequence length="257" mass="28872">MPFLHRYLGNPVLTALGRLFFHSPCRDFHCGLRAFRKDSYERMNIRSTGMEFASEMVVKASLLRMKVSEVPTTLSADGRSHPPHLRTWHDGWRHLRFLLMYSPRWLFLYPGLASILLGLAVGFWLLPGPRRIGGIVFDVHTLAYAFGSMLVGFQLLAFAVFTKVFAITEGLLPEDPRMNRLFEYVTLETGLIVGAVLIALGIAGSLFAVSSWARTSFGPMNSESLLRIVMPSVFALTLGAQIIFSSFFLSILGLRRR</sequence>
<gene>
    <name evidence="3" type="ORF">SBA1_670026</name>
</gene>
<accession>A0A2U3L440</accession>
<keyword evidence="1" id="KW-0472">Membrane</keyword>
<reference evidence="4" key="1">
    <citation type="submission" date="2018-02" db="EMBL/GenBank/DDBJ databases">
        <authorList>
            <person name="Hausmann B."/>
        </authorList>
    </citation>
    <scope>NUCLEOTIDE SEQUENCE [LARGE SCALE GENOMIC DNA]</scope>
    <source>
        <strain evidence="4">Peat soil MAG SbA1</strain>
    </source>
</reference>
<dbReference type="Proteomes" id="UP000238701">
    <property type="component" value="Unassembled WGS sequence"/>
</dbReference>